<keyword evidence="3" id="KW-1185">Reference proteome</keyword>
<evidence type="ECO:0000313" key="2">
    <source>
        <dbReference type="EMBL" id="KAJ4439305.1"/>
    </source>
</evidence>
<feature type="region of interest" description="Disordered" evidence="1">
    <location>
        <begin position="1"/>
        <end position="61"/>
    </location>
</feature>
<name>A0ABQ8T0V0_PERAM</name>
<evidence type="ECO:0000313" key="3">
    <source>
        <dbReference type="Proteomes" id="UP001148838"/>
    </source>
</evidence>
<evidence type="ECO:0000256" key="1">
    <source>
        <dbReference type="SAM" id="MobiDB-lite"/>
    </source>
</evidence>
<feature type="region of interest" description="Disordered" evidence="1">
    <location>
        <begin position="251"/>
        <end position="280"/>
    </location>
</feature>
<accession>A0ABQ8T0V0</accession>
<proteinExistence type="predicted"/>
<protein>
    <submittedName>
        <fullName evidence="2">Uncharacterized protein</fullName>
    </submittedName>
</protein>
<organism evidence="2 3">
    <name type="scientific">Periplaneta americana</name>
    <name type="common">American cockroach</name>
    <name type="synonym">Blatta americana</name>
    <dbReference type="NCBI Taxonomy" id="6978"/>
    <lineage>
        <taxon>Eukaryota</taxon>
        <taxon>Metazoa</taxon>
        <taxon>Ecdysozoa</taxon>
        <taxon>Arthropoda</taxon>
        <taxon>Hexapoda</taxon>
        <taxon>Insecta</taxon>
        <taxon>Pterygota</taxon>
        <taxon>Neoptera</taxon>
        <taxon>Polyneoptera</taxon>
        <taxon>Dictyoptera</taxon>
        <taxon>Blattodea</taxon>
        <taxon>Blattoidea</taxon>
        <taxon>Blattidae</taxon>
        <taxon>Blattinae</taxon>
        <taxon>Periplaneta</taxon>
    </lineage>
</organism>
<sequence>MAGLCEGGNEPPGSLKASKYESEPPGKGAATAATRPIRGDESTSPLVTDIDVAPPSAPSPRRTLCRLSNDDQCTRKHEGRSVFNIRYFHRGRFSVYIYNGERDGRWAAGGGEVEGCARKWSLRPEHDLCDLERCKCLFIVREDEVCGVIKTSKWPHLADGAGSPRAVVSSGATMYPFPVGTVPAHSLTTPHYYQSMLKSFPAPVFNSSPAMTSPFLMDNLLNSKFEHSQPGSGEGAAPRKLLERDSRALLVPPKNPATSAPYFNGGASPRQGQLDPGTGLLSPHPADGLGPTATASLTLGITASYSIVAQDPHARHPPAAVVTCACGASDDCKLGYYHGGQGAGCCCYERRGEAPRKQDTAPSPTKPILKFSVSAILGADSVKTPPCTGNGQPT</sequence>
<gene>
    <name evidence="2" type="ORF">ANN_07427</name>
</gene>
<reference evidence="2 3" key="1">
    <citation type="journal article" date="2022" name="Allergy">
        <title>Genome assembly and annotation of Periplaneta americana reveal a comprehensive cockroach allergen profile.</title>
        <authorList>
            <person name="Wang L."/>
            <person name="Xiong Q."/>
            <person name="Saelim N."/>
            <person name="Wang L."/>
            <person name="Nong W."/>
            <person name="Wan A.T."/>
            <person name="Shi M."/>
            <person name="Liu X."/>
            <person name="Cao Q."/>
            <person name="Hui J.H.L."/>
            <person name="Sookrung N."/>
            <person name="Leung T.F."/>
            <person name="Tungtrongchitr A."/>
            <person name="Tsui S.K.W."/>
        </authorList>
    </citation>
    <scope>NUCLEOTIDE SEQUENCE [LARGE SCALE GENOMIC DNA]</scope>
    <source>
        <strain evidence="2">PWHHKU_190912</strain>
    </source>
</reference>
<dbReference type="Proteomes" id="UP001148838">
    <property type="component" value="Unassembled WGS sequence"/>
</dbReference>
<dbReference type="EMBL" id="JAJSOF020000017">
    <property type="protein sequence ID" value="KAJ4439305.1"/>
    <property type="molecule type" value="Genomic_DNA"/>
</dbReference>
<comment type="caution">
    <text evidence="2">The sequence shown here is derived from an EMBL/GenBank/DDBJ whole genome shotgun (WGS) entry which is preliminary data.</text>
</comment>